<reference evidence="1 2" key="1">
    <citation type="submission" date="2021-01" db="EMBL/GenBank/DDBJ databases">
        <title>Whole genome shotgun sequence of Actinoplanes palleronii NBRC 14916.</title>
        <authorList>
            <person name="Komaki H."/>
            <person name="Tamura T."/>
        </authorList>
    </citation>
    <scope>NUCLEOTIDE SEQUENCE [LARGE SCALE GENOMIC DNA]</scope>
    <source>
        <strain evidence="1 2">NBRC 14916</strain>
    </source>
</reference>
<comment type="caution">
    <text evidence="1">The sequence shown here is derived from an EMBL/GenBank/DDBJ whole genome shotgun (WGS) entry which is preliminary data.</text>
</comment>
<organism evidence="1 2">
    <name type="scientific">Actinoplanes palleronii</name>
    <dbReference type="NCBI Taxonomy" id="113570"/>
    <lineage>
        <taxon>Bacteria</taxon>
        <taxon>Bacillati</taxon>
        <taxon>Actinomycetota</taxon>
        <taxon>Actinomycetes</taxon>
        <taxon>Micromonosporales</taxon>
        <taxon>Micromonosporaceae</taxon>
        <taxon>Actinoplanes</taxon>
    </lineage>
</organism>
<evidence type="ECO:0000313" key="1">
    <source>
        <dbReference type="EMBL" id="GIE71753.1"/>
    </source>
</evidence>
<evidence type="ECO:0008006" key="3">
    <source>
        <dbReference type="Google" id="ProtNLM"/>
    </source>
</evidence>
<protein>
    <recommendedName>
        <fullName evidence="3">Antitoxin</fullName>
    </recommendedName>
</protein>
<proteinExistence type="predicted"/>
<sequence>MTYPHITNKGAHVAITQIDLDDEALAEAMRLSGAKSKKETVNLALREYAARHRRIAALDHHATAARGWDYEGWQDLHRASKTPAE</sequence>
<accession>A0ABQ4BM45</accession>
<evidence type="ECO:0000313" key="2">
    <source>
        <dbReference type="Proteomes" id="UP000624709"/>
    </source>
</evidence>
<gene>
    <name evidence="1" type="ORF">Apa02nite_078610</name>
</gene>
<keyword evidence="2" id="KW-1185">Reference proteome</keyword>
<dbReference type="EMBL" id="BOMS01000131">
    <property type="protein sequence ID" value="GIE71753.1"/>
    <property type="molecule type" value="Genomic_DNA"/>
</dbReference>
<name>A0ABQ4BM45_9ACTN</name>
<dbReference type="Pfam" id="PF09957">
    <property type="entry name" value="VapB_antitoxin"/>
    <property type="match status" value="1"/>
</dbReference>
<dbReference type="InterPro" id="IPR019239">
    <property type="entry name" value="VapB_antitoxin"/>
</dbReference>
<dbReference type="Proteomes" id="UP000624709">
    <property type="component" value="Unassembled WGS sequence"/>
</dbReference>